<dbReference type="EMBL" id="CCCS020000017">
    <property type="protein sequence ID" value="CDQ09214.1"/>
    <property type="molecule type" value="Genomic_DNA"/>
</dbReference>
<dbReference type="Proteomes" id="UP000193925">
    <property type="component" value="Chromosome AFERRI"/>
</dbReference>
<dbReference type="InterPro" id="IPR022273">
    <property type="entry name" value="PRTRC_protein-E"/>
</dbReference>
<dbReference type="EMBL" id="LT841305">
    <property type="protein sequence ID" value="SMH64881.1"/>
    <property type="molecule type" value="Genomic_DNA"/>
</dbReference>
<evidence type="ECO:0000259" key="2">
    <source>
        <dbReference type="Pfam" id="PF19556"/>
    </source>
</evidence>
<reference evidence="3" key="2">
    <citation type="submission" date="2014-07" db="EMBL/GenBank/DDBJ databases">
        <title>Initial genome analysis of the psychrotolerant acidophile Acidithiobacillus ferrivorans CF27: insights into iron and sulfur oxidation pathways and into biofilm formation.</title>
        <authorList>
            <person name="Talla E."/>
            <person name="Hedrich S."/>
            <person name="Mangenot S."/>
            <person name="Ji B."/>
            <person name="Johnson D.B."/>
            <person name="Barbe V."/>
            <person name="Bonnefoy V."/>
        </authorList>
    </citation>
    <scope>NUCLEOTIDE SEQUENCE [LARGE SCALE GENOMIC DNA]</scope>
    <source>
        <strain evidence="3">CF27</strain>
    </source>
</reference>
<dbReference type="Pfam" id="PF19556">
    <property type="entry name" value="PRTRC_E"/>
    <property type="match status" value="1"/>
</dbReference>
<protein>
    <submittedName>
        <fullName evidence="3">PRTRC system protein E</fullName>
    </submittedName>
</protein>
<feature type="region of interest" description="Disordered" evidence="1">
    <location>
        <begin position="94"/>
        <end position="136"/>
    </location>
</feature>
<dbReference type="AlphaFoldDB" id="A0A060URL2"/>
<feature type="compositionally biased region" description="Low complexity" evidence="1">
    <location>
        <begin position="106"/>
        <end position="121"/>
    </location>
</feature>
<evidence type="ECO:0000313" key="3">
    <source>
        <dbReference type="EMBL" id="CDQ09214.1"/>
    </source>
</evidence>
<gene>
    <name evidence="4" type="ORF">AFERRI_10915</name>
    <name evidence="3" type="ORF">AFERRI_240048</name>
</gene>
<keyword evidence="5" id="KW-1185">Reference proteome</keyword>
<accession>A0A060URL2</accession>
<reference evidence="4 5" key="3">
    <citation type="submission" date="2017-03" db="EMBL/GenBank/DDBJ databases">
        <authorList>
            <person name="Regsiter A."/>
            <person name="William W."/>
        </authorList>
    </citation>
    <scope>NUCLEOTIDE SEQUENCE [LARGE SCALE GENOMIC DNA]</scope>
    <source>
        <strain evidence="4">PRJEB5721</strain>
    </source>
</reference>
<evidence type="ECO:0000313" key="4">
    <source>
        <dbReference type="EMBL" id="SMH64881.1"/>
    </source>
</evidence>
<reference evidence="3" key="1">
    <citation type="submission" date="2014-03" db="EMBL/GenBank/DDBJ databases">
        <authorList>
            <person name="Genoscope - CEA"/>
        </authorList>
    </citation>
    <scope>NUCLEOTIDE SEQUENCE [LARGE SCALE GENOMIC DNA]</scope>
    <source>
        <strain evidence="3">CF27</strain>
    </source>
</reference>
<dbReference type="RefSeq" id="WP_051984694.1">
    <property type="nucleotide sequence ID" value="NZ_CCCS020000017.1"/>
</dbReference>
<organism evidence="3">
    <name type="scientific">Acidithiobacillus ferrivorans</name>
    <dbReference type="NCBI Taxonomy" id="160808"/>
    <lineage>
        <taxon>Bacteria</taxon>
        <taxon>Pseudomonadati</taxon>
        <taxon>Pseudomonadota</taxon>
        <taxon>Acidithiobacillia</taxon>
        <taxon>Acidithiobacillales</taxon>
        <taxon>Acidithiobacillaceae</taxon>
        <taxon>Acidithiobacillus</taxon>
    </lineage>
</organism>
<feature type="domain" description="ParB-related ThiF-related cassette protein E" evidence="2">
    <location>
        <begin position="2"/>
        <end position="103"/>
    </location>
</feature>
<name>A0A060URL2_9PROT</name>
<feature type="compositionally biased region" description="Basic and acidic residues" evidence="1">
    <location>
        <begin position="94"/>
        <end position="105"/>
    </location>
</feature>
<dbReference type="NCBIfam" id="TIGR03741">
    <property type="entry name" value="PRTRC_E"/>
    <property type="match status" value="1"/>
</dbReference>
<sequence>MFKEIQQVMDDGVALMTITIARENDALRVNFIPKASGEGDLSATPLSLLGTAEELDAGFIEAIRSYRGTRKTIAEQVAQSKSEAEALAKEAAEKAKAKTTVKTDKPASSTAATKPSTSAPKAKAEPNVNADIGALF</sequence>
<proteinExistence type="predicted"/>
<evidence type="ECO:0000313" key="5">
    <source>
        <dbReference type="Proteomes" id="UP000193925"/>
    </source>
</evidence>
<evidence type="ECO:0000256" key="1">
    <source>
        <dbReference type="SAM" id="MobiDB-lite"/>
    </source>
</evidence>